<evidence type="ECO:0000313" key="1">
    <source>
        <dbReference type="EMBL" id="MDP9843273.1"/>
    </source>
</evidence>
<accession>A0ABT9QAE7</accession>
<reference evidence="1 2" key="1">
    <citation type="submission" date="2023-07" db="EMBL/GenBank/DDBJ databases">
        <title>Sequencing the genomes of 1000 actinobacteria strains.</title>
        <authorList>
            <person name="Klenk H.-P."/>
        </authorList>
    </citation>
    <scope>NUCLEOTIDE SEQUENCE [LARGE SCALE GENOMIC DNA]</scope>
    <source>
        <strain evidence="1 2">DSM 46740</strain>
    </source>
</reference>
<organism evidence="1 2">
    <name type="scientific">Streptosporangium lutulentum</name>
    <dbReference type="NCBI Taxonomy" id="1461250"/>
    <lineage>
        <taxon>Bacteria</taxon>
        <taxon>Bacillati</taxon>
        <taxon>Actinomycetota</taxon>
        <taxon>Actinomycetes</taxon>
        <taxon>Streptosporangiales</taxon>
        <taxon>Streptosporangiaceae</taxon>
        <taxon>Streptosporangium</taxon>
    </lineage>
</organism>
<proteinExistence type="predicted"/>
<keyword evidence="2" id="KW-1185">Reference proteome</keyword>
<gene>
    <name evidence="1" type="ORF">J2853_002484</name>
</gene>
<comment type="caution">
    <text evidence="1">The sequence shown here is derived from an EMBL/GenBank/DDBJ whole genome shotgun (WGS) entry which is preliminary data.</text>
</comment>
<sequence>MTYDIEPYLIDVDGLEKHRPTPSWPIRIDWDIYYGCEKPDCERAVRKGVQYCCTPCAVAGEGKYEIEAHMASCDEKWAYRRPHVEANTW</sequence>
<name>A0ABT9QAE7_9ACTN</name>
<evidence type="ECO:0000313" key="2">
    <source>
        <dbReference type="Proteomes" id="UP001225356"/>
    </source>
</evidence>
<dbReference type="RefSeq" id="WP_307557373.1">
    <property type="nucleotide sequence ID" value="NZ_JAUSQU010000001.1"/>
</dbReference>
<protein>
    <submittedName>
        <fullName evidence="1">Uncharacterized protein</fullName>
    </submittedName>
</protein>
<dbReference type="Proteomes" id="UP001225356">
    <property type="component" value="Unassembled WGS sequence"/>
</dbReference>
<dbReference type="EMBL" id="JAUSQU010000001">
    <property type="protein sequence ID" value="MDP9843273.1"/>
    <property type="molecule type" value="Genomic_DNA"/>
</dbReference>